<dbReference type="RefSeq" id="WP_317996932.1">
    <property type="nucleotide sequence ID" value="NZ_AP025523.1"/>
</dbReference>
<name>A0AAN1XVT4_UNVUL</name>
<dbReference type="EMBL" id="AP025523">
    <property type="protein sequence ID" value="BDE05919.1"/>
    <property type="molecule type" value="Genomic_DNA"/>
</dbReference>
<reference evidence="2 3" key="1">
    <citation type="journal article" date="2022" name="ISME Commun">
        <title>Vulcanimicrobium alpinus gen. nov. sp. nov., the first cultivated representative of the candidate phylum 'Eremiobacterota', is a metabolically versatile aerobic anoxygenic phototroph.</title>
        <authorList>
            <person name="Yabe S."/>
            <person name="Muto K."/>
            <person name="Abe K."/>
            <person name="Yokota A."/>
            <person name="Staudigel H."/>
            <person name="Tebo B.M."/>
        </authorList>
    </citation>
    <scope>NUCLEOTIDE SEQUENCE [LARGE SCALE GENOMIC DNA]</scope>
    <source>
        <strain evidence="2 3">WC8-2</strain>
    </source>
</reference>
<evidence type="ECO:0000313" key="2">
    <source>
        <dbReference type="EMBL" id="BDE05919.1"/>
    </source>
</evidence>
<gene>
    <name evidence="2" type="ORF">WPS_11950</name>
</gene>
<dbReference type="AlphaFoldDB" id="A0AAN1XVT4"/>
<sequence>MAAALEGYASATSVAPGDTLDLHVRASSAAFAHVAMQVVRRGRTDEPMLATTGDAFVPDGVQDDAALAVAGCNWPAADGLRITVPADWRSGYYLAHVSSGGAETWIPFFVRAANPGAQSRILVKMSDATAQAYTAWGGRSLYTAPHAPHISFDRPYDDLALFERYQVPFLQWLESRGIAYDLCSSLDLHRDPQLLAPYRLLVSIGHDEYWSLEMRDAVEAFVAAGGNVAFFSANTCYWQIRLALDGARIMTCYKETEGNPPDPSRDDPRRVTVRWYEPPVNRPESRLTGVSYKYGAGWWIDPTVPAQRYRGYTVADAGDWTLAGTGARNGDMFGAGTSVDDAILGYETDAVGDGTPPDFRVVARADLRDWAPHGQGGGASLGWYQRRGVVFTAGTVNWAGGLSAGGTNVVDTIASNVLRALTAAPVQPLAIPNADFSDWNGDLPAFWTIDGDGTLDAADPDEDANANTFRFAPQPVLARIDASTGETWAGRPDLSLDGRTRYGAGAWVRASSRGATIRLQTTDTWTDFGRAEHSGNGQWEYLFALGTPGRDGAVPARVKLQVAAGTQAVYGGVTVVPAFAPAP</sequence>
<keyword evidence="3" id="KW-1185">Reference proteome</keyword>
<evidence type="ECO:0000313" key="3">
    <source>
        <dbReference type="Proteomes" id="UP001317532"/>
    </source>
</evidence>
<dbReference type="KEGG" id="vab:WPS_11950"/>
<dbReference type="InterPro" id="IPR046540">
    <property type="entry name" value="DMFA2_C"/>
</dbReference>
<dbReference type="Proteomes" id="UP001317532">
    <property type="component" value="Chromosome"/>
</dbReference>
<feature type="domain" description="N,N-dimethylformamidase beta subunit-like C-terminal" evidence="1">
    <location>
        <begin position="69"/>
        <end position="405"/>
    </location>
</feature>
<dbReference type="Pfam" id="PF20254">
    <property type="entry name" value="DMFA2_C"/>
    <property type="match status" value="1"/>
</dbReference>
<organism evidence="2 3">
    <name type="scientific">Vulcanimicrobium alpinum</name>
    <dbReference type="NCBI Taxonomy" id="3016050"/>
    <lineage>
        <taxon>Bacteria</taxon>
        <taxon>Bacillati</taxon>
        <taxon>Vulcanimicrobiota</taxon>
        <taxon>Vulcanimicrobiia</taxon>
        <taxon>Vulcanimicrobiales</taxon>
        <taxon>Vulcanimicrobiaceae</taxon>
        <taxon>Vulcanimicrobium</taxon>
    </lineage>
</organism>
<proteinExistence type="predicted"/>
<protein>
    <recommendedName>
        <fullName evidence="1">N,N-dimethylformamidase beta subunit-like C-terminal domain-containing protein</fullName>
    </recommendedName>
</protein>
<accession>A0AAN1XVT4</accession>
<evidence type="ECO:0000259" key="1">
    <source>
        <dbReference type="Pfam" id="PF20254"/>
    </source>
</evidence>